<reference evidence="1" key="1">
    <citation type="journal article" date="2015" name="Nature">
        <title>Complex archaea that bridge the gap between prokaryotes and eukaryotes.</title>
        <authorList>
            <person name="Spang A."/>
            <person name="Saw J.H."/>
            <person name="Jorgensen S.L."/>
            <person name="Zaremba-Niedzwiedzka K."/>
            <person name="Martijn J."/>
            <person name="Lind A.E."/>
            <person name="van Eijk R."/>
            <person name="Schleper C."/>
            <person name="Guy L."/>
            <person name="Ettema T.J."/>
        </authorList>
    </citation>
    <scope>NUCLEOTIDE SEQUENCE</scope>
</reference>
<accession>A0A0F8Z0G7</accession>
<proteinExistence type="predicted"/>
<dbReference type="AlphaFoldDB" id="A0A0F8Z0G7"/>
<evidence type="ECO:0000313" key="1">
    <source>
        <dbReference type="EMBL" id="KKK79565.1"/>
    </source>
</evidence>
<organism evidence="1">
    <name type="scientific">marine sediment metagenome</name>
    <dbReference type="NCBI Taxonomy" id="412755"/>
    <lineage>
        <taxon>unclassified sequences</taxon>
        <taxon>metagenomes</taxon>
        <taxon>ecological metagenomes</taxon>
    </lineage>
</organism>
<protein>
    <submittedName>
        <fullName evidence="1">Uncharacterized protein</fullName>
    </submittedName>
</protein>
<comment type="caution">
    <text evidence="1">The sequence shown here is derived from an EMBL/GenBank/DDBJ whole genome shotgun (WGS) entry which is preliminary data.</text>
</comment>
<name>A0A0F8Z0G7_9ZZZZ</name>
<sequence length="29" mass="3356">RYMIQSCGAGWILEDMVDPDELRPKESSE</sequence>
<gene>
    <name evidence="1" type="ORF">LCGC14_2832260</name>
</gene>
<feature type="non-terminal residue" evidence="1">
    <location>
        <position position="1"/>
    </location>
</feature>
<dbReference type="EMBL" id="LAZR01053969">
    <property type="protein sequence ID" value="KKK79565.1"/>
    <property type="molecule type" value="Genomic_DNA"/>
</dbReference>